<name>A0A5B0NMF9_PUCGR</name>
<gene>
    <name evidence="1" type="ORF">PGT21_012055</name>
    <name evidence="2" type="ORF">PGTUg99_031994</name>
</gene>
<evidence type="ECO:0000313" key="3">
    <source>
        <dbReference type="Proteomes" id="UP000324748"/>
    </source>
</evidence>
<evidence type="ECO:0000313" key="1">
    <source>
        <dbReference type="EMBL" id="KAA1070425.1"/>
    </source>
</evidence>
<evidence type="ECO:0000313" key="2">
    <source>
        <dbReference type="EMBL" id="KAA1089973.1"/>
    </source>
</evidence>
<dbReference type="Proteomes" id="UP000325313">
    <property type="component" value="Unassembled WGS sequence"/>
</dbReference>
<protein>
    <submittedName>
        <fullName evidence="2">Uncharacterized protein</fullName>
    </submittedName>
</protein>
<dbReference type="EMBL" id="VDEP01000404">
    <property type="protein sequence ID" value="KAA1089973.1"/>
    <property type="molecule type" value="Genomic_DNA"/>
</dbReference>
<keyword evidence="3" id="KW-1185">Reference proteome</keyword>
<accession>A0A5B0NMF9</accession>
<dbReference type="AlphaFoldDB" id="A0A5B0NMF9"/>
<dbReference type="EMBL" id="VSWC01000171">
    <property type="protein sequence ID" value="KAA1070425.1"/>
    <property type="molecule type" value="Genomic_DNA"/>
</dbReference>
<reference evidence="3 4" key="1">
    <citation type="submission" date="2019-05" db="EMBL/GenBank/DDBJ databases">
        <title>Emergence of the Ug99 lineage of the wheat stem rust pathogen through somatic hybridization.</title>
        <authorList>
            <person name="Li F."/>
            <person name="Upadhyaya N.M."/>
            <person name="Sperschneider J."/>
            <person name="Matny O."/>
            <person name="Nguyen-Phuc H."/>
            <person name="Mago R."/>
            <person name="Raley C."/>
            <person name="Miller M.E."/>
            <person name="Silverstein K.A.T."/>
            <person name="Henningsen E."/>
            <person name="Hirsch C.D."/>
            <person name="Visser B."/>
            <person name="Pretorius Z.A."/>
            <person name="Steffenson B.J."/>
            <person name="Schwessinger B."/>
            <person name="Dodds P.N."/>
            <person name="Figueroa M."/>
        </authorList>
    </citation>
    <scope>NUCLEOTIDE SEQUENCE [LARGE SCALE GENOMIC DNA]</scope>
    <source>
        <strain evidence="1">21-0</strain>
        <strain evidence="2 4">Ug99</strain>
    </source>
</reference>
<sequence length="71" mass="7894">MYGGPHDQPMVLYEALPKFQTLDTASYQAIEGETATTTIHFVFGCTMQSRCGNCLQVQLWGVAKQITPLKK</sequence>
<comment type="caution">
    <text evidence="2">The sequence shown here is derived from an EMBL/GenBank/DDBJ whole genome shotgun (WGS) entry which is preliminary data.</text>
</comment>
<evidence type="ECO:0000313" key="4">
    <source>
        <dbReference type="Proteomes" id="UP000325313"/>
    </source>
</evidence>
<organism evidence="2 4">
    <name type="scientific">Puccinia graminis f. sp. tritici</name>
    <dbReference type="NCBI Taxonomy" id="56615"/>
    <lineage>
        <taxon>Eukaryota</taxon>
        <taxon>Fungi</taxon>
        <taxon>Dikarya</taxon>
        <taxon>Basidiomycota</taxon>
        <taxon>Pucciniomycotina</taxon>
        <taxon>Pucciniomycetes</taxon>
        <taxon>Pucciniales</taxon>
        <taxon>Pucciniaceae</taxon>
        <taxon>Puccinia</taxon>
    </lineage>
</organism>
<proteinExistence type="predicted"/>
<dbReference type="Proteomes" id="UP000324748">
    <property type="component" value="Unassembled WGS sequence"/>
</dbReference>